<sequence length="61" mass="6625">MPVVHVNWWKGAGEAERRQLVEEVTGTVSRLAKCPEAAVTVIVTDVEKDHWGLGGKLAADL</sequence>
<reference evidence="4 5" key="1">
    <citation type="submission" date="2024-05" db="EMBL/GenBank/DDBJ databases">
        <authorList>
            <person name="Zhao H."/>
            <person name="Xu Y."/>
            <person name="Lin S."/>
            <person name="Spain J.C."/>
            <person name="Zhou N.-Y."/>
        </authorList>
    </citation>
    <scope>NUCLEOTIDE SEQUENCE [LARGE SCALE GENOMIC DNA]</scope>
    <source>
        <strain evidence="4 5">NEAU-NG30</strain>
    </source>
</reference>
<dbReference type="Pfam" id="PF01361">
    <property type="entry name" value="Tautomerase"/>
    <property type="match status" value="1"/>
</dbReference>
<dbReference type="PANTHER" id="PTHR35530">
    <property type="entry name" value="TAUTOMERASE-RELATED"/>
    <property type="match status" value="1"/>
</dbReference>
<accession>A0ABV0LSP8</accession>
<evidence type="ECO:0000256" key="2">
    <source>
        <dbReference type="ARBA" id="ARBA00023235"/>
    </source>
</evidence>
<evidence type="ECO:0000313" key="4">
    <source>
        <dbReference type="EMBL" id="MEQ0565304.1"/>
    </source>
</evidence>
<organism evidence="4 5">
    <name type="scientific">Amycolatopsis melonis</name>
    <dbReference type="NCBI Taxonomy" id="3156488"/>
    <lineage>
        <taxon>Bacteria</taxon>
        <taxon>Bacillati</taxon>
        <taxon>Actinomycetota</taxon>
        <taxon>Actinomycetes</taxon>
        <taxon>Pseudonocardiales</taxon>
        <taxon>Pseudonocardiaceae</taxon>
        <taxon>Amycolatopsis</taxon>
    </lineage>
</organism>
<dbReference type="Proteomes" id="UP001440984">
    <property type="component" value="Unassembled WGS sequence"/>
</dbReference>
<keyword evidence="2" id="KW-0413">Isomerase</keyword>
<gene>
    <name evidence="4" type="ORF">ABJI51_40030</name>
</gene>
<dbReference type="InterPro" id="IPR014347">
    <property type="entry name" value="Tautomerase/MIF_sf"/>
</dbReference>
<dbReference type="Gene3D" id="3.30.429.10">
    <property type="entry name" value="Macrophage Migration Inhibitory Factor"/>
    <property type="match status" value="1"/>
</dbReference>
<protein>
    <submittedName>
        <fullName evidence="4">Tautomerase family protein</fullName>
    </submittedName>
</protein>
<dbReference type="EMBL" id="JBDZYD010000019">
    <property type="protein sequence ID" value="MEQ0565304.1"/>
    <property type="molecule type" value="Genomic_DNA"/>
</dbReference>
<dbReference type="InterPro" id="IPR004370">
    <property type="entry name" value="4-OT-like_dom"/>
</dbReference>
<keyword evidence="5" id="KW-1185">Reference proteome</keyword>
<feature type="domain" description="4-oxalocrotonate tautomerase-like" evidence="3">
    <location>
        <begin position="2"/>
        <end position="59"/>
    </location>
</feature>
<dbReference type="PANTHER" id="PTHR35530:SF1">
    <property type="entry name" value="2-HYDROXYMUCONATE TAUTOMERASE"/>
    <property type="match status" value="1"/>
</dbReference>
<dbReference type="SUPFAM" id="SSF55331">
    <property type="entry name" value="Tautomerase/MIF"/>
    <property type="match status" value="1"/>
</dbReference>
<evidence type="ECO:0000259" key="3">
    <source>
        <dbReference type="Pfam" id="PF01361"/>
    </source>
</evidence>
<proteinExistence type="inferred from homology"/>
<comment type="similarity">
    <text evidence="1">Belongs to the 4-oxalocrotonate tautomerase family.</text>
</comment>
<evidence type="ECO:0000256" key="1">
    <source>
        <dbReference type="ARBA" id="ARBA00006723"/>
    </source>
</evidence>
<comment type="caution">
    <text evidence="4">The sequence shown here is derived from an EMBL/GenBank/DDBJ whole genome shotgun (WGS) entry which is preliminary data.</text>
</comment>
<evidence type="ECO:0000313" key="5">
    <source>
        <dbReference type="Proteomes" id="UP001440984"/>
    </source>
</evidence>
<dbReference type="RefSeq" id="WP_348956390.1">
    <property type="nucleotide sequence ID" value="NZ_JBDZYD010000019.1"/>
</dbReference>
<name>A0ABV0LSP8_9PSEU</name>